<sequence length="262" mass="29315">MASAPQQPQLPLFFNDLMPLNSKDHANYKSRSLDSAPWLSKAHAIPLTVEEFVQAQRNFPIVFSTGEAPLPLALMGLNEGVNTFVDENGKVTDPVYIPAYIRRYPFMLAKLQRDSDQLSLCFDPTSDAVGEFDEGRPLFENGEAAEATQQILDFCQNFEGAAQRTQAFIAQLIENDLLMDGEVSIQADGNDKPFLYRGFKMVDQDKVRELPAAKVEEFNKNGLMMLIHAHLFSLDNMRVVFSRQVQQGWKPEAIAENGAANV</sequence>
<dbReference type="Pfam" id="PF07277">
    <property type="entry name" value="SapC"/>
    <property type="match status" value="1"/>
</dbReference>
<keyword evidence="2" id="KW-1185">Reference proteome</keyword>
<reference evidence="2" key="1">
    <citation type="submission" date="2016-10" db="EMBL/GenBank/DDBJ databases">
        <authorList>
            <person name="Varghese N."/>
            <person name="Submissions S."/>
        </authorList>
    </citation>
    <scope>NUCLEOTIDE SEQUENCE [LARGE SCALE GENOMIC DNA]</scope>
    <source>
        <strain evidence="2">CGMCC 1.7715</strain>
    </source>
</reference>
<dbReference type="OrthoDB" id="9806524at2"/>
<dbReference type="Proteomes" id="UP000199331">
    <property type="component" value="Unassembled WGS sequence"/>
</dbReference>
<accession>A0A1I5Q0Z9</accession>
<protein>
    <submittedName>
        <fullName evidence="1">SapC protein</fullName>
    </submittedName>
</protein>
<organism evidence="1 2">
    <name type="scientific">Qipengyuania nanhaisediminis</name>
    <dbReference type="NCBI Taxonomy" id="604088"/>
    <lineage>
        <taxon>Bacteria</taxon>
        <taxon>Pseudomonadati</taxon>
        <taxon>Pseudomonadota</taxon>
        <taxon>Alphaproteobacteria</taxon>
        <taxon>Sphingomonadales</taxon>
        <taxon>Erythrobacteraceae</taxon>
        <taxon>Qipengyuania</taxon>
    </lineage>
</organism>
<dbReference type="RefSeq" id="WP_090482874.1">
    <property type="nucleotide sequence ID" value="NZ_FOWZ01000005.1"/>
</dbReference>
<proteinExistence type="predicted"/>
<dbReference type="InterPro" id="IPR010836">
    <property type="entry name" value="SapC"/>
</dbReference>
<dbReference type="STRING" id="604088.SAMN04488060_2688"/>
<gene>
    <name evidence="1" type="ORF">SAMN04488060_2688</name>
</gene>
<evidence type="ECO:0000313" key="2">
    <source>
        <dbReference type="Proteomes" id="UP000199331"/>
    </source>
</evidence>
<dbReference type="EMBL" id="FOWZ01000005">
    <property type="protein sequence ID" value="SFP39933.1"/>
    <property type="molecule type" value="Genomic_DNA"/>
</dbReference>
<evidence type="ECO:0000313" key="1">
    <source>
        <dbReference type="EMBL" id="SFP39933.1"/>
    </source>
</evidence>
<dbReference type="AlphaFoldDB" id="A0A1I5Q0Z9"/>
<name>A0A1I5Q0Z9_9SPHN</name>